<organism evidence="1 2">
    <name type="scientific">Quercus lobata</name>
    <name type="common">Valley oak</name>
    <dbReference type="NCBI Taxonomy" id="97700"/>
    <lineage>
        <taxon>Eukaryota</taxon>
        <taxon>Viridiplantae</taxon>
        <taxon>Streptophyta</taxon>
        <taxon>Embryophyta</taxon>
        <taxon>Tracheophyta</taxon>
        <taxon>Spermatophyta</taxon>
        <taxon>Magnoliopsida</taxon>
        <taxon>eudicotyledons</taxon>
        <taxon>Gunneridae</taxon>
        <taxon>Pentapetalae</taxon>
        <taxon>rosids</taxon>
        <taxon>fabids</taxon>
        <taxon>Fagales</taxon>
        <taxon>Fagaceae</taxon>
        <taxon>Quercus</taxon>
    </lineage>
</organism>
<dbReference type="Gramene" id="QL11p012369:mrna">
    <property type="protein sequence ID" value="QL11p012369:mrna"/>
    <property type="gene ID" value="QL11p012369"/>
</dbReference>
<protein>
    <submittedName>
        <fullName evidence="1">Uncharacterized protein</fullName>
    </submittedName>
</protein>
<dbReference type="InParanoid" id="A0A7N2MW09"/>
<dbReference type="EnsemblPlants" id="QL11p012369:mrna">
    <property type="protein sequence ID" value="QL11p012369:mrna"/>
    <property type="gene ID" value="QL11p012369"/>
</dbReference>
<dbReference type="AlphaFoldDB" id="A0A7N2MW09"/>
<keyword evidence="2" id="KW-1185">Reference proteome</keyword>
<accession>A0A7N2MW09</accession>
<reference evidence="1" key="2">
    <citation type="submission" date="2021-01" db="UniProtKB">
        <authorList>
            <consortium name="EnsemblPlants"/>
        </authorList>
    </citation>
    <scope>IDENTIFICATION</scope>
</reference>
<name>A0A7N2MW09_QUELO</name>
<dbReference type="Proteomes" id="UP000594261">
    <property type="component" value="Chromosome 11"/>
</dbReference>
<proteinExistence type="predicted"/>
<evidence type="ECO:0000313" key="2">
    <source>
        <dbReference type="Proteomes" id="UP000594261"/>
    </source>
</evidence>
<evidence type="ECO:0000313" key="1">
    <source>
        <dbReference type="EnsemblPlants" id="QL11p012369:mrna"/>
    </source>
</evidence>
<dbReference type="EMBL" id="LRBV02000011">
    <property type="status" value="NOT_ANNOTATED_CDS"/>
    <property type="molecule type" value="Genomic_DNA"/>
</dbReference>
<sequence length="116" mass="12256">MRLFIHFFGVGSGGSSFGEENPPLDPPVWGLGHENLSPTDGSVGSVEVATGTNQVNDAKYLLPCVHCCGHFRDGTCSLCCNDESHSLKTEAMAKEDGCVVLVAIGSDTMYGFANKD</sequence>
<reference evidence="1 2" key="1">
    <citation type="journal article" date="2016" name="G3 (Bethesda)">
        <title>First Draft Assembly and Annotation of the Genome of a California Endemic Oak Quercus lobata Nee (Fagaceae).</title>
        <authorList>
            <person name="Sork V.L."/>
            <person name="Fitz-Gibbon S.T."/>
            <person name="Puiu D."/>
            <person name="Crepeau M."/>
            <person name="Gugger P.F."/>
            <person name="Sherman R."/>
            <person name="Stevens K."/>
            <person name="Langley C.H."/>
            <person name="Pellegrini M."/>
            <person name="Salzberg S.L."/>
        </authorList>
    </citation>
    <scope>NUCLEOTIDE SEQUENCE [LARGE SCALE GENOMIC DNA]</scope>
    <source>
        <strain evidence="1 2">cv. SW786</strain>
    </source>
</reference>